<dbReference type="EMBL" id="BSUJ01000001">
    <property type="protein sequence ID" value="GMA19037.1"/>
    <property type="molecule type" value="Genomic_DNA"/>
</dbReference>
<name>A0ABQ6HM20_9MICO</name>
<evidence type="ECO:0000313" key="1">
    <source>
        <dbReference type="EMBL" id="GMA19037.1"/>
    </source>
</evidence>
<reference evidence="2" key="1">
    <citation type="journal article" date="2019" name="Int. J. Syst. Evol. Microbiol.">
        <title>The Global Catalogue of Microorganisms (GCM) 10K type strain sequencing project: providing services to taxonomists for standard genome sequencing and annotation.</title>
        <authorList>
            <consortium name="The Broad Institute Genomics Platform"/>
            <consortium name="The Broad Institute Genome Sequencing Center for Infectious Disease"/>
            <person name="Wu L."/>
            <person name="Ma J."/>
        </authorList>
    </citation>
    <scope>NUCLEOTIDE SEQUENCE [LARGE SCALE GENOMIC DNA]</scope>
    <source>
        <strain evidence="2">NBRC 105830</strain>
    </source>
</reference>
<accession>A0ABQ6HM20</accession>
<dbReference type="InterPro" id="IPR014917">
    <property type="entry name" value="DUF1800"/>
</dbReference>
<dbReference type="Pfam" id="PF08811">
    <property type="entry name" value="DUF1800"/>
    <property type="match status" value="1"/>
</dbReference>
<proteinExistence type="predicted"/>
<comment type="caution">
    <text evidence="1">The sequence shown here is derived from an EMBL/GenBank/DDBJ whole genome shotgun (WGS) entry which is preliminary data.</text>
</comment>
<evidence type="ECO:0000313" key="2">
    <source>
        <dbReference type="Proteomes" id="UP001157109"/>
    </source>
</evidence>
<protein>
    <recommendedName>
        <fullName evidence="3">DUF1800 domain-containing protein</fullName>
    </recommendedName>
</protein>
<evidence type="ECO:0008006" key="3">
    <source>
        <dbReference type="Google" id="ProtNLM"/>
    </source>
</evidence>
<organism evidence="1 2">
    <name type="scientific">Arsenicicoccus piscis</name>
    <dbReference type="NCBI Taxonomy" id="673954"/>
    <lineage>
        <taxon>Bacteria</taxon>
        <taxon>Bacillati</taxon>
        <taxon>Actinomycetota</taxon>
        <taxon>Actinomycetes</taxon>
        <taxon>Micrococcales</taxon>
        <taxon>Intrasporangiaceae</taxon>
        <taxon>Arsenicicoccus</taxon>
    </lineage>
</organism>
<sequence length="471" mass="52716">MPNTALVAEIKAMGIGPWFEAQLLPETVPDPVWAAIEAKSFPWMSMTVSQQVAATGQEPWRCSPVLAQMLAVRPLYTKRVLQESMVELWSDQIYVARGGDLEMWVADFNHRVLRKHALGRFTDLLHAALTNPALLMYLNNDLNRKSGPNENLGRELLELYTVGVGNYTETDVVNSSIILTGHSIDWTTYDYSNAWWSHKTGPVRVMEFSHPNPPSKYDSQTSTAETNAALLKAYSDYLARHRKTAERIARRIAVRFVSDTPSAALVTHLADVYQQNDTAIVPVLRALFNHAEFAASAGLKWKRPLEHQGMLVAATRPKTFHPPYDFRVNPWWPGQLHDMIANAGQPLRMWPAVNGFPDVAAAWLSTASLLNGLNGTESEMEFWDESFDKVVWADALGVKAGMNVWAAADLIATTLTGFTWPRTHLAHIASYLAAHGDRPATDTDVVSADARRWYVPHVVRLVAMSPYAWMR</sequence>
<dbReference type="Proteomes" id="UP001157109">
    <property type="component" value="Unassembled WGS sequence"/>
</dbReference>
<gene>
    <name evidence="1" type="ORF">GCM10025862_10580</name>
</gene>
<keyword evidence="2" id="KW-1185">Reference proteome</keyword>